<accession>A0ABX0V613</accession>
<evidence type="ECO:0000256" key="7">
    <source>
        <dbReference type="PROSITE-ProRule" id="PRU01016"/>
    </source>
</evidence>
<organism evidence="8 9">
    <name type="scientific">Microvirga terricola</name>
    <dbReference type="NCBI Taxonomy" id="2719797"/>
    <lineage>
        <taxon>Bacteria</taxon>
        <taxon>Pseudomonadati</taxon>
        <taxon>Pseudomonadota</taxon>
        <taxon>Alphaproteobacteria</taxon>
        <taxon>Hyphomicrobiales</taxon>
        <taxon>Methylobacteriaceae</taxon>
        <taxon>Microvirga</taxon>
    </lineage>
</organism>
<dbReference type="PRINTS" id="PR00105">
    <property type="entry name" value="C5METTRFRASE"/>
</dbReference>
<dbReference type="InterPro" id="IPR029063">
    <property type="entry name" value="SAM-dependent_MTases_sf"/>
</dbReference>
<reference evidence="8 9" key="1">
    <citation type="submission" date="2020-03" db="EMBL/GenBank/DDBJ databases">
        <title>The genome sequence of Microvirga sp. c23x22.</title>
        <authorList>
            <person name="Zhang X."/>
        </authorList>
    </citation>
    <scope>NUCLEOTIDE SEQUENCE [LARGE SCALE GENOMIC DNA]</scope>
    <source>
        <strain evidence="9">c23x22</strain>
    </source>
</reference>
<evidence type="ECO:0000256" key="1">
    <source>
        <dbReference type="ARBA" id="ARBA00011975"/>
    </source>
</evidence>
<dbReference type="Gene3D" id="3.40.50.150">
    <property type="entry name" value="Vaccinia Virus protein VP39"/>
    <property type="match status" value="1"/>
</dbReference>
<evidence type="ECO:0000313" key="8">
    <source>
        <dbReference type="EMBL" id="NIX75264.1"/>
    </source>
</evidence>
<dbReference type="Proteomes" id="UP000707352">
    <property type="component" value="Unassembled WGS sequence"/>
</dbReference>
<evidence type="ECO:0000256" key="2">
    <source>
        <dbReference type="ARBA" id="ARBA00022603"/>
    </source>
</evidence>
<dbReference type="Gene3D" id="3.90.120.10">
    <property type="entry name" value="DNA Methylase, subunit A, domain 2"/>
    <property type="match status" value="1"/>
</dbReference>
<keyword evidence="4 7" id="KW-0949">S-adenosyl-L-methionine</keyword>
<dbReference type="PROSITE" id="PS51679">
    <property type="entry name" value="SAM_MT_C5"/>
    <property type="match status" value="1"/>
</dbReference>
<keyword evidence="3 7" id="KW-0808">Transferase</keyword>
<gene>
    <name evidence="8" type="ORF">HB375_01385</name>
</gene>
<dbReference type="InterPro" id="IPR001525">
    <property type="entry name" value="C5_MeTfrase"/>
</dbReference>
<dbReference type="EC" id="2.1.1.37" evidence="1"/>
<dbReference type="RefSeq" id="WP_167671160.1">
    <property type="nucleotide sequence ID" value="NZ_JAATJS010000001.1"/>
</dbReference>
<evidence type="ECO:0000256" key="6">
    <source>
        <dbReference type="ARBA" id="ARBA00047422"/>
    </source>
</evidence>
<keyword evidence="2 7" id="KW-0489">Methyltransferase</keyword>
<sequence length="329" mass="36676">MLRGVDLFSGGGGSSWGAHLAGVTMVGAVDAWDIATRVYADNFPEAKVVNTRLTIDTGPEIFGRMKKIDILIGSPECTHHSVARGAAPRCEESRRSGWYMMPFIRGMRPRWIVLENVTGMRNWQGYDDLIQALRSEGYHLQIQSLDAADFGVPQNRRRLFIMGDRKRQPGKVIPPKVKLKTAASILDGPLRWHAGPAFTERRAEATVARINRGIEALGKGTDFLIVYYSTDKGGGWQPLNRPLRTLTTLDRFGLVRWVDGKPTLRMLQVPELMRAMGFKRDPETNRSFQLNHGSRRDQLRILGNGVCPPVMKTIIENLTAGDISLKAAA</sequence>
<dbReference type="EMBL" id="JAATJS010000001">
    <property type="protein sequence ID" value="NIX75264.1"/>
    <property type="molecule type" value="Genomic_DNA"/>
</dbReference>
<dbReference type="GO" id="GO:0032259">
    <property type="term" value="P:methylation"/>
    <property type="evidence" value="ECO:0007669"/>
    <property type="project" value="UniProtKB-KW"/>
</dbReference>
<dbReference type="Pfam" id="PF00145">
    <property type="entry name" value="DNA_methylase"/>
    <property type="match status" value="1"/>
</dbReference>
<comment type="similarity">
    <text evidence="7">Belongs to the class I-like SAM-binding methyltransferase superfamily. C5-methyltransferase family.</text>
</comment>
<evidence type="ECO:0000256" key="3">
    <source>
        <dbReference type="ARBA" id="ARBA00022679"/>
    </source>
</evidence>
<comment type="caution">
    <text evidence="8">The sequence shown here is derived from an EMBL/GenBank/DDBJ whole genome shotgun (WGS) entry which is preliminary data.</text>
</comment>
<dbReference type="PANTHER" id="PTHR46098:SF1">
    <property type="entry name" value="TRNA (CYTOSINE(38)-C(5))-METHYLTRANSFERASE"/>
    <property type="match status" value="1"/>
</dbReference>
<keyword evidence="5" id="KW-0680">Restriction system</keyword>
<protein>
    <recommendedName>
        <fullName evidence="1">DNA (cytosine-5-)-methyltransferase</fullName>
        <ecNumber evidence="1">2.1.1.37</ecNumber>
    </recommendedName>
</protein>
<dbReference type="SUPFAM" id="SSF53335">
    <property type="entry name" value="S-adenosyl-L-methionine-dependent methyltransferases"/>
    <property type="match status" value="1"/>
</dbReference>
<evidence type="ECO:0000313" key="9">
    <source>
        <dbReference type="Proteomes" id="UP000707352"/>
    </source>
</evidence>
<feature type="active site" evidence="7">
    <location>
        <position position="77"/>
    </location>
</feature>
<evidence type="ECO:0000256" key="5">
    <source>
        <dbReference type="ARBA" id="ARBA00022747"/>
    </source>
</evidence>
<evidence type="ECO:0000256" key="4">
    <source>
        <dbReference type="ARBA" id="ARBA00022691"/>
    </source>
</evidence>
<dbReference type="GO" id="GO:0008168">
    <property type="term" value="F:methyltransferase activity"/>
    <property type="evidence" value="ECO:0007669"/>
    <property type="project" value="UniProtKB-KW"/>
</dbReference>
<keyword evidence="9" id="KW-1185">Reference proteome</keyword>
<dbReference type="InterPro" id="IPR050750">
    <property type="entry name" value="C5-MTase"/>
</dbReference>
<comment type="catalytic activity">
    <reaction evidence="6">
        <text>a 2'-deoxycytidine in DNA + S-adenosyl-L-methionine = a 5-methyl-2'-deoxycytidine in DNA + S-adenosyl-L-homocysteine + H(+)</text>
        <dbReference type="Rhea" id="RHEA:13681"/>
        <dbReference type="Rhea" id="RHEA-COMP:11369"/>
        <dbReference type="Rhea" id="RHEA-COMP:11370"/>
        <dbReference type="ChEBI" id="CHEBI:15378"/>
        <dbReference type="ChEBI" id="CHEBI:57856"/>
        <dbReference type="ChEBI" id="CHEBI:59789"/>
        <dbReference type="ChEBI" id="CHEBI:85452"/>
        <dbReference type="ChEBI" id="CHEBI:85454"/>
        <dbReference type="EC" id="2.1.1.37"/>
    </reaction>
</comment>
<name>A0ABX0V613_9HYPH</name>
<proteinExistence type="inferred from homology"/>
<dbReference type="PANTHER" id="PTHR46098">
    <property type="entry name" value="TRNA (CYTOSINE(38)-C(5))-METHYLTRANSFERASE"/>
    <property type="match status" value="1"/>
</dbReference>